<accession>A0A7W4VSR4</accession>
<keyword evidence="1" id="KW-0472">Membrane</keyword>
<feature type="transmembrane region" description="Helical" evidence="1">
    <location>
        <begin position="155"/>
        <end position="177"/>
    </location>
</feature>
<dbReference type="Proteomes" id="UP000589626">
    <property type="component" value="Unassembled WGS sequence"/>
</dbReference>
<keyword evidence="1" id="KW-1133">Transmembrane helix</keyword>
<keyword evidence="1" id="KW-0812">Transmembrane</keyword>
<feature type="transmembrane region" description="Helical" evidence="1">
    <location>
        <begin position="34"/>
        <end position="55"/>
    </location>
</feature>
<feature type="transmembrane region" description="Helical" evidence="1">
    <location>
        <begin position="67"/>
        <end position="87"/>
    </location>
</feature>
<feature type="transmembrane region" description="Helical" evidence="1">
    <location>
        <begin position="184"/>
        <end position="207"/>
    </location>
</feature>
<gene>
    <name evidence="2" type="ORF">FHU40_000867</name>
</gene>
<dbReference type="EMBL" id="JACHWR010000001">
    <property type="protein sequence ID" value="MBB3041066.1"/>
    <property type="molecule type" value="Genomic_DNA"/>
</dbReference>
<protein>
    <submittedName>
        <fullName evidence="2">ABC-type transport system involved in multi-copper enzyme maturation permease subunit</fullName>
    </submittedName>
</protein>
<name>A0A7W4VSR4_9ACTN</name>
<evidence type="ECO:0000313" key="3">
    <source>
        <dbReference type="Proteomes" id="UP000589626"/>
    </source>
</evidence>
<feature type="transmembrane region" description="Helical" evidence="1">
    <location>
        <begin position="233"/>
        <end position="256"/>
    </location>
</feature>
<comment type="caution">
    <text evidence="2">The sequence shown here is derived from an EMBL/GenBank/DDBJ whole genome shotgun (WGS) entry which is preliminary data.</text>
</comment>
<dbReference type="AlphaFoldDB" id="A0A7W4VSR4"/>
<sequence>MTAATLDVSGTTATPFQRLVRVELRKSYDTRAGFWLLATIGLLVLAAEVIAVSVTAAQDEPMSFGDFVGTAAFLTSFLLPVLGIMLVTTEWSQRSAMVTFSLEPRRPLVIAAKALVGVLLTLATVVFSIVVGFVANLAYGLFQGDTDWTFGWPDFFAFLITQVLAMLGGFALAALLLNTAAAIVVFFVYKWVLPGLLALGGALMGWFETLRPWIDFQSSQAAIWDWSTSGEEWAQLVVSAIVWLVVPLTIGIWRVLRAEVK</sequence>
<proteinExistence type="predicted"/>
<keyword evidence="3" id="KW-1185">Reference proteome</keyword>
<evidence type="ECO:0000313" key="2">
    <source>
        <dbReference type="EMBL" id="MBB3041066.1"/>
    </source>
</evidence>
<reference evidence="2 3" key="1">
    <citation type="submission" date="2020-08" db="EMBL/GenBank/DDBJ databases">
        <title>Sequencing the genomes of 1000 actinobacteria strains.</title>
        <authorList>
            <person name="Klenk H.-P."/>
        </authorList>
    </citation>
    <scope>NUCLEOTIDE SEQUENCE [LARGE SCALE GENOMIC DNA]</scope>
    <source>
        <strain evidence="2 3">DSM 105498</strain>
    </source>
</reference>
<evidence type="ECO:0000256" key="1">
    <source>
        <dbReference type="SAM" id="Phobius"/>
    </source>
</evidence>
<organism evidence="2 3">
    <name type="scientific">Nocardioides soli</name>
    <dbReference type="NCBI Taxonomy" id="1036020"/>
    <lineage>
        <taxon>Bacteria</taxon>
        <taxon>Bacillati</taxon>
        <taxon>Actinomycetota</taxon>
        <taxon>Actinomycetes</taxon>
        <taxon>Propionibacteriales</taxon>
        <taxon>Nocardioidaceae</taxon>
        <taxon>Nocardioides</taxon>
    </lineage>
</organism>
<feature type="transmembrane region" description="Helical" evidence="1">
    <location>
        <begin position="108"/>
        <end position="135"/>
    </location>
</feature>
<dbReference type="RefSeq" id="WP_183591014.1">
    <property type="nucleotide sequence ID" value="NZ_JACHWR010000001.1"/>
</dbReference>